<dbReference type="KEGG" id="nte:NEUTE1DRAFT139481"/>
<dbReference type="GeneID" id="20826108"/>
<sequence length="166" mass="18287">MFSTTLAGWRPVVRIVRGTEQPTPYTTCLSLHYLQAWLRKSLRIWPPGATGGVYKDVGHGENNITGFTLPPGIKVATGAARYAMCRFEEVFGQDADVSRPERRLEANEAARLELETSEKNGAALRELGEAGRTLRERETTLIFRSEWMGGGGARESPGVFMEGEGV</sequence>
<gene>
    <name evidence="2" type="ORF">NEUTE1DRAFT_139481</name>
</gene>
<dbReference type="RefSeq" id="XP_009853069.1">
    <property type="nucleotide sequence ID" value="XM_009854767.1"/>
</dbReference>
<dbReference type="Gene3D" id="1.10.630.10">
    <property type="entry name" value="Cytochrome P450"/>
    <property type="match status" value="1"/>
</dbReference>
<accession>F8MT78</accession>
<dbReference type="HOGENOM" id="CLU_1603214_0_0_1"/>
<dbReference type="GO" id="GO:0004497">
    <property type="term" value="F:monooxygenase activity"/>
    <property type="evidence" value="ECO:0007669"/>
    <property type="project" value="InterPro"/>
</dbReference>
<dbReference type="VEuPathDB" id="FungiDB:NEUTE1DRAFT_139481"/>
<dbReference type="EMBL" id="GL891306">
    <property type="protein sequence ID" value="EGO55210.1"/>
    <property type="molecule type" value="Genomic_DNA"/>
</dbReference>
<name>F8MT78_NEUT8</name>
<evidence type="ECO:0000256" key="1">
    <source>
        <dbReference type="SAM" id="MobiDB-lite"/>
    </source>
</evidence>
<dbReference type="GO" id="GO:0020037">
    <property type="term" value="F:heme binding"/>
    <property type="evidence" value="ECO:0007669"/>
    <property type="project" value="InterPro"/>
</dbReference>
<feature type="region of interest" description="Disordered" evidence="1">
    <location>
        <begin position="147"/>
        <end position="166"/>
    </location>
</feature>
<keyword evidence="3" id="KW-1185">Reference proteome</keyword>
<dbReference type="OrthoDB" id="1470350at2759"/>
<evidence type="ECO:0000313" key="2">
    <source>
        <dbReference type="EMBL" id="EGO55210.1"/>
    </source>
</evidence>
<evidence type="ECO:0000313" key="3">
    <source>
        <dbReference type="Proteomes" id="UP000008065"/>
    </source>
</evidence>
<reference evidence="3" key="1">
    <citation type="journal article" date="2011" name="Genetics">
        <title>Massive changes in genome architecture accompany the transition to self-fertility in the filamentous fungus Neurospora tetrasperma.</title>
        <authorList>
            <person name="Ellison C.E."/>
            <person name="Stajich J.E."/>
            <person name="Jacobson D.J."/>
            <person name="Natvig D.O."/>
            <person name="Lapidus A."/>
            <person name="Foster B."/>
            <person name="Aerts A."/>
            <person name="Riley R."/>
            <person name="Lindquist E.A."/>
            <person name="Grigoriev I.V."/>
            <person name="Taylor J.W."/>
        </authorList>
    </citation>
    <scope>NUCLEOTIDE SEQUENCE [LARGE SCALE GENOMIC DNA]</scope>
    <source>
        <strain evidence="3">FGSC 2508 / P0657</strain>
    </source>
</reference>
<dbReference type="AlphaFoldDB" id="F8MT78"/>
<dbReference type="GO" id="GO:0005506">
    <property type="term" value="F:iron ion binding"/>
    <property type="evidence" value="ECO:0007669"/>
    <property type="project" value="InterPro"/>
</dbReference>
<dbReference type="InterPro" id="IPR036396">
    <property type="entry name" value="Cyt_P450_sf"/>
</dbReference>
<dbReference type="Proteomes" id="UP000008065">
    <property type="component" value="Unassembled WGS sequence"/>
</dbReference>
<organism evidence="2 3">
    <name type="scientific">Neurospora tetrasperma (strain FGSC 2508 / ATCC MYA-4615 / P0657)</name>
    <dbReference type="NCBI Taxonomy" id="510951"/>
    <lineage>
        <taxon>Eukaryota</taxon>
        <taxon>Fungi</taxon>
        <taxon>Dikarya</taxon>
        <taxon>Ascomycota</taxon>
        <taxon>Pezizomycotina</taxon>
        <taxon>Sordariomycetes</taxon>
        <taxon>Sordariomycetidae</taxon>
        <taxon>Sordariales</taxon>
        <taxon>Sordariaceae</taxon>
        <taxon>Neurospora</taxon>
    </lineage>
</organism>
<proteinExistence type="predicted"/>
<dbReference type="GO" id="GO:0016705">
    <property type="term" value="F:oxidoreductase activity, acting on paired donors, with incorporation or reduction of molecular oxygen"/>
    <property type="evidence" value="ECO:0007669"/>
    <property type="project" value="InterPro"/>
</dbReference>
<protein>
    <submittedName>
        <fullName evidence="2">Uncharacterized protein</fullName>
    </submittedName>
</protein>
<dbReference type="SUPFAM" id="SSF48264">
    <property type="entry name" value="Cytochrome P450"/>
    <property type="match status" value="1"/>
</dbReference>